<evidence type="ECO:0000313" key="2">
    <source>
        <dbReference type="Proteomes" id="UP000050794"/>
    </source>
</evidence>
<organism evidence="2 3">
    <name type="scientific">Toxocara canis</name>
    <name type="common">Canine roundworm</name>
    <dbReference type="NCBI Taxonomy" id="6265"/>
    <lineage>
        <taxon>Eukaryota</taxon>
        <taxon>Metazoa</taxon>
        <taxon>Ecdysozoa</taxon>
        <taxon>Nematoda</taxon>
        <taxon>Chromadorea</taxon>
        <taxon>Rhabditida</taxon>
        <taxon>Spirurina</taxon>
        <taxon>Ascaridomorpha</taxon>
        <taxon>Ascaridoidea</taxon>
        <taxon>Toxocaridae</taxon>
        <taxon>Toxocara</taxon>
    </lineage>
</organism>
<reference evidence="1 2" key="2">
    <citation type="submission" date="2018-11" db="EMBL/GenBank/DDBJ databases">
        <authorList>
            <consortium name="Pathogen Informatics"/>
        </authorList>
    </citation>
    <scope>NUCLEOTIDE SEQUENCE [LARGE SCALE GENOMIC DNA]</scope>
</reference>
<dbReference type="WBParaSite" id="TCNE_0001991301-mRNA-1">
    <property type="protein sequence ID" value="TCNE_0001991301-mRNA-1"/>
    <property type="gene ID" value="TCNE_0001991301"/>
</dbReference>
<gene>
    <name evidence="1" type="ORF">TCNE_LOCUS19909</name>
</gene>
<accession>A0A183VGN9</accession>
<keyword evidence="2" id="KW-1185">Reference proteome</keyword>
<evidence type="ECO:0000313" key="3">
    <source>
        <dbReference type="WBParaSite" id="TCNE_0001991301-mRNA-1"/>
    </source>
</evidence>
<name>A0A183VGN9_TOXCA</name>
<dbReference type="AlphaFoldDB" id="A0A183VGN9"/>
<proteinExistence type="predicted"/>
<dbReference type="Proteomes" id="UP000050794">
    <property type="component" value="Unassembled WGS sequence"/>
</dbReference>
<sequence length="56" mass="6098">MTPPGLMFLMYAVIFARFRKMKIAAVAGTVSTGELQLNDGLLVAVMGRNNLILEIT</sequence>
<protein>
    <submittedName>
        <fullName evidence="3">Transporter</fullName>
    </submittedName>
</protein>
<evidence type="ECO:0000313" key="1">
    <source>
        <dbReference type="EMBL" id="VDM51230.1"/>
    </source>
</evidence>
<dbReference type="EMBL" id="UYWY01027734">
    <property type="protein sequence ID" value="VDM51230.1"/>
    <property type="molecule type" value="Genomic_DNA"/>
</dbReference>
<reference evidence="3" key="1">
    <citation type="submission" date="2016-06" db="UniProtKB">
        <authorList>
            <consortium name="WormBaseParasite"/>
        </authorList>
    </citation>
    <scope>IDENTIFICATION</scope>
</reference>